<dbReference type="EMBL" id="AY386265">
    <property type="protein sequence ID" value="AAR98475.1"/>
    <property type="molecule type" value="Genomic_DNA"/>
</dbReference>
<reference evidence="1 2" key="1">
    <citation type="journal article" date="2004" name="J. Virol.">
        <title>Genomes of the parapoxviruses ORF virus and bovine papular stomatitis virus.</title>
        <authorList>
            <person name="Delhon G."/>
            <person name="Tulman E.R."/>
            <person name="Afonso C.L."/>
            <person name="Lu Z."/>
            <person name="de la Concha-Bermejillo A."/>
            <person name="Lehmkuhl H.D."/>
            <person name="Piccone M.E."/>
            <person name="Kutish G.F."/>
            <person name="Rock D.L."/>
        </authorList>
    </citation>
    <scope>NUCLEOTIDE SEQUENCE [LARGE SCALE GENOMIC DNA]</scope>
    <source>
        <strain evidence="1 2">BV-AR02</strain>
    </source>
</reference>
<proteinExistence type="predicted"/>
<sequence length="116" mass="12423">MEVDGAAADPFELAPVGAEPPDVIMQCAEPEETPRIITPANAFLYLPNNPHLHVDEDVDPFFGMKPAVFGRSASGALLGQRNPVMSEAGEPPSPRSPCEADLWCWETLGDSDSDSD</sequence>
<dbReference type="Proteomes" id="UP000104372">
    <property type="component" value="Segment"/>
</dbReference>
<protein>
    <submittedName>
        <fullName evidence="1">Uncharacterized protein</fullName>
    </submittedName>
</protein>
<keyword evidence="2" id="KW-1185">Reference proteome</keyword>
<dbReference type="KEGG" id="vg:2947916"/>
<accession>Q6TV70</accession>
<dbReference type="GeneID" id="2947916"/>
<organism evidence="1 2">
    <name type="scientific">Bovine papular stomatitis virus</name>
    <dbReference type="NCBI Taxonomy" id="129727"/>
    <lineage>
        <taxon>Viruses</taxon>
        <taxon>Varidnaviria</taxon>
        <taxon>Bamfordvirae</taxon>
        <taxon>Nucleocytoviricota</taxon>
        <taxon>Pokkesviricetes</taxon>
        <taxon>Chitovirales</taxon>
        <taxon>Poxviridae</taxon>
        <taxon>Chordopoxvirinae</taxon>
        <taxon>Parapoxvirus</taxon>
        <taxon>Parapoxvirus bovinestomatitis</taxon>
    </lineage>
</organism>
<name>Q6TV70_9POXV</name>
<evidence type="ECO:0000313" key="2">
    <source>
        <dbReference type="Proteomes" id="UP000104372"/>
    </source>
</evidence>
<dbReference type="RefSeq" id="NP_958027.1">
    <property type="nucleotide sequence ID" value="NC_005337.1"/>
</dbReference>
<evidence type="ECO:0000313" key="1">
    <source>
        <dbReference type="EMBL" id="AAR98475.1"/>
    </source>
</evidence>